<reference evidence="2 3" key="1">
    <citation type="submission" date="2015-09" db="EMBL/GenBank/DDBJ databases">
        <title>Atta colombica WGS genome.</title>
        <authorList>
            <person name="Nygaard S."/>
            <person name="Hu H."/>
            <person name="Boomsma J."/>
            <person name="Zhang G."/>
        </authorList>
    </citation>
    <scope>NUCLEOTIDE SEQUENCE [LARGE SCALE GENOMIC DNA]</scope>
    <source>
        <strain evidence="2">Treedump-2</strain>
        <tissue evidence="2">Whole body</tissue>
    </source>
</reference>
<accession>A0A195BNG1</accession>
<feature type="region of interest" description="Disordered" evidence="1">
    <location>
        <begin position="51"/>
        <end position="105"/>
    </location>
</feature>
<sequence length="105" mass="12504">MPDKKERRGEKKRSHPPLAPAFLFPDFFSRGWKEEKRRVGQVAGLAEVPECEGRSDGCCTEKMKKKRTEKEKGDVLRKKEEKKMPSFLDGRRKERKRKSEERKRR</sequence>
<evidence type="ECO:0000313" key="2">
    <source>
        <dbReference type="EMBL" id="KYM86753.1"/>
    </source>
</evidence>
<proteinExistence type="predicted"/>
<dbReference type="Proteomes" id="UP000078540">
    <property type="component" value="Unassembled WGS sequence"/>
</dbReference>
<evidence type="ECO:0000256" key="1">
    <source>
        <dbReference type="SAM" id="MobiDB-lite"/>
    </source>
</evidence>
<feature type="region of interest" description="Disordered" evidence="1">
    <location>
        <begin position="1"/>
        <end position="20"/>
    </location>
</feature>
<evidence type="ECO:0000313" key="3">
    <source>
        <dbReference type="Proteomes" id="UP000078540"/>
    </source>
</evidence>
<gene>
    <name evidence="2" type="ORF">ALC53_03903</name>
</gene>
<name>A0A195BNG1_9HYME</name>
<protein>
    <submittedName>
        <fullName evidence="2">Uncharacterized protein</fullName>
    </submittedName>
</protein>
<dbReference type="EMBL" id="KQ976439">
    <property type="protein sequence ID" value="KYM86753.1"/>
    <property type="molecule type" value="Genomic_DNA"/>
</dbReference>
<keyword evidence="3" id="KW-1185">Reference proteome</keyword>
<organism evidence="2 3">
    <name type="scientific">Atta colombica</name>
    <dbReference type="NCBI Taxonomy" id="520822"/>
    <lineage>
        <taxon>Eukaryota</taxon>
        <taxon>Metazoa</taxon>
        <taxon>Ecdysozoa</taxon>
        <taxon>Arthropoda</taxon>
        <taxon>Hexapoda</taxon>
        <taxon>Insecta</taxon>
        <taxon>Pterygota</taxon>
        <taxon>Neoptera</taxon>
        <taxon>Endopterygota</taxon>
        <taxon>Hymenoptera</taxon>
        <taxon>Apocrita</taxon>
        <taxon>Aculeata</taxon>
        <taxon>Formicoidea</taxon>
        <taxon>Formicidae</taxon>
        <taxon>Myrmicinae</taxon>
        <taxon>Atta</taxon>
    </lineage>
</organism>
<dbReference type="AlphaFoldDB" id="A0A195BNG1"/>